<evidence type="ECO:0000313" key="12">
    <source>
        <dbReference type="EMBL" id="VAW91519.1"/>
    </source>
</evidence>
<keyword evidence="2" id="KW-0444">Lipid biosynthesis</keyword>
<keyword evidence="9" id="KW-1208">Phospholipid metabolism</keyword>
<dbReference type="InterPro" id="IPR003817">
    <property type="entry name" value="PS_Dcarbxylase"/>
</dbReference>
<evidence type="ECO:0000256" key="6">
    <source>
        <dbReference type="ARBA" id="ARBA00023145"/>
    </source>
</evidence>
<gene>
    <name evidence="12" type="ORF">MNBD_GAMMA22-2758</name>
</gene>
<evidence type="ECO:0000256" key="1">
    <source>
        <dbReference type="ARBA" id="ARBA00022475"/>
    </source>
</evidence>
<keyword evidence="4" id="KW-0443">Lipid metabolism</keyword>
<evidence type="ECO:0000256" key="9">
    <source>
        <dbReference type="ARBA" id="ARBA00023264"/>
    </source>
</evidence>
<feature type="transmembrane region" description="Helical" evidence="11">
    <location>
        <begin position="16"/>
        <end position="49"/>
    </location>
</feature>
<evidence type="ECO:0000256" key="8">
    <source>
        <dbReference type="ARBA" id="ARBA00023239"/>
    </source>
</evidence>
<evidence type="ECO:0000256" key="4">
    <source>
        <dbReference type="ARBA" id="ARBA00023098"/>
    </source>
</evidence>
<organism evidence="12">
    <name type="scientific">hydrothermal vent metagenome</name>
    <dbReference type="NCBI Taxonomy" id="652676"/>
    <lineage>
        <taxon>unclassified sequences</taxon>
        <taxon>metagenomes</taxon>
        <taxon>ecological metagenomes</taxon>
    </lineage>
</organism>
<name>A0A3B0ZZY6_9ZZZZ</name>
<keyword evidence="11" id="KW-0812">Transmembrane</keyword>
<dbReference type="AlphaFoldDB" id="A0A3B0ZZY6"/>
<evidence type="ECO:0008006" key="13">
    <source>
        <dbReference type="Google" id="ProtNLM"/>
    </source>
</evidence>
<dbReference type="PANTHER" id="PTHR35809">
    <property type="entry name" value="ARCHAETIDYLSERINE DECARBOXYLASE PROENZYME-RELATED"/>
    <property type="match status" value="1"/>
</dbReference>
<keyword evidence="11" id="KW-1133">Transmembrane helix</keyword>
<sequence>MAVSRHSLIAPEGWRYIGLLFVASIITQFFLHSWAVILWALLFFSLYFFRDPLRKSPAAPLAIVSPVHGIITQVSIKQDLYLNREANFISITMPFYTIFSVRSITEGKVMDQWQQTQDENNKTCPCFAVWIQTDELDDVVLVLRPGRWIRRITSKFITGERVGQGHRMGYILFGAVVDVFISESASIEVEKGSKVIAGTDILAQLVHN</sequence>
<keyword evidence="7" id="KW-0594">Phospholipid biosynthesis</keyword>
<evidence type="ECO:0000256" key="10">
    <source>
        <dbReference type="ARBA" id="ARBA00023317"/>
    </source>
</evidence>
<reference evidence="12" key="1">
    <citation type="submission" date="2018-06" db="EMBL/GenBank/DDBJ databases">
        <authorList>
            <person name="Zhirakovskaya E."/>
        </authorList>
    </citation>
    <scope>NUCLEOTIDE SEQUENCE</scope>
</reference>
<evidence type="ECO:0000256" key="2">
    <source>
        <dbReference type="ARBA" id="ARBA00022516"/>
    </source>
</evidence>
<dbReference type="Pfam" id="PF02666">
    <property type="entry name" value="PS_Dcarbxylase"/>
    <property type="match status" value="1"/>
</dbReference>
<keyword evidence="10" id="KW-0670">Pyruvate</keyword>
<dbReference type="GO" id="GO:0004609">
    <property type="term" value="F:phosphatidylserine decarboxylase activity"/>
    <property type="evidence" value="ECO:0007669"/>
    <property type="project" value="InterPro"/>
</dbReference>
<dbReference type="InterPro" id="IPR033175">
    <property type="entry name" value="PSD-A"/>
</dbReference>
<evidence type="ECO:0000256" key="3">
    <source>
        <dbReference type="ARBA" id="ARBA00022793"/>
    </source>
</evidence>
<keyword evidence="5 11" id="KW-0472">Membrane</keyword>
<dbReference type="PANTHER" id="PTHR35809:SF1">
    <property type="entry name" value="ARCHAETIDYLSERINE DECARBOXYLASE PROENZYME-RELATED"/>
    <property type="match status" value="1"/>
</dbReference>
<dbReference type="EMBL" id="UOFS01000006">
    <property type="protein sequence ID" value="VAW91519.1"/>
    <property type="molecule type" value="Genomic_DNA"/>
</dbReference>
<accession>A0A3B0ZZY6</accession>
<keyword evidence="3" id="KW-0210">Decarboxylase</keyword>
<dbReference type="GO" id="GO:0008654">
    <property type="term" value="P:phospholipid biosynthetic process"/>
    <property type="evidence" value="ECO:0007669"/>
    <property type="project" value="UniProtKB-KW"/>
</dbReference>
<evidence type="ECO:0000256" key="7">
    <source>
        <dbReference type="ARBA" id="ARBA00023209"/>
    </source>
</evidence>
<keyword evidence="1" id="KW-1003">Cell membrane</keyword>
<evidence type="ECO:0000256" key="5">
    <source>
        <dbReference type="ARBA" id="ARBA00023136"/>
    </source>
</evidence>
<keyword evidence="8" id="KW-0456">Lyase</keyword>
<evidence type="ECO:0000256" key="11">
    <source>
        <dbReference type="SAM" id="Phobius"/>
    </source>
</evidence>
<keyword evidence="6" id="KW-0865">Zymogen</keyword>
<proteinExistence type="predicted"/>
<protein>
    <recommendedName>
        <fullName evidence="13">Phosphatidylserine decarboxylase</fullName>
    </recommendedName>
</protein>